<sequence>MDVDGIRRPAPLGTQANKNATELIRRTVMEIGNQKLEQEPLPLKLQIESLCQGEAGNLFRLPAYVIYI</sequence>
<proteinExistence type="predicted"/>
<name>A0ABR0AQN0_9CRUS</name>
<protein>
    <submittedName>
        <fullName evidence="1">Uncharacterized protein</fullName>
    </submittedName>
</protein>
<gene>
    <name evidence="1" type="ORF">OUZ56_016463</name>
</gene>
<dbReference type="EMBL" id="JAOYFB010000038">
    <property type="protein sequence ID" value="KAK4027417.1"/>
    <property type="molecule type" value="Genomic_DNA"/>
</dbReference>
<dbReference type="Proteomes" id="UP001234178">
    <property type="component" value="Unassembled WGS sequence"/>
</dbReference>
<keyword evidence="2" id="KW-1185">Reference proteome</keyword>
<accession>A0ABR0AQN0</accession>
<evidence type="ECO:0000313" key="1">
    <source>
        <dbReference type="EMBL" id="KAK4027417.1"/>
    </source>
</evidence>
<comment type="caution">
    <text evidence="1">The sequence shown here is derived from an EMBL/GenBank/DDBJ whole genome shotgun (WGS) entry which is preliminary data.</text>
</comment>
<reference evidence="1 2" key="1">
    <citation type="journal article" date="2023" name="Nucleic Acids Res.">
        <title>The hologenome of Daphnia magna reveals possible DNA methylation and microbiome-mediated evolution of the host genome.</title>
        <authorList>
            <person name="Chaturvedi A."/>
            <person name="Li X."/>
            <person name="Dhandapani V."/>
            <person name="Marshall H."/>
            <person name="Kissane S."/>
            <person name="Cuenca-Cambronero M."/>
            <person name="Asole G."/>
            <person name="Calvet F."/>
            <person name="Ruiz-Romero M."/>
            <person name="Marangio P."/>
            <person name="Guigo R."/>
            <person name="Rago D."/>
            <person name="Mirbahai L."/>
            <person name="Eastwood N."/>
            <person name="Colbourne J.K."/>
            <person name="Zhou J."/>
            <person name="Mallon E."/>
            <person name="Orsini L."/>
        </authorList>
    </citation>
    <scope>NUCLEOTIDE SEQUENCE [LARGE SCALE GENOMIC DNA]</scope>
    <source>
        <strain evidence="1">LRV0_1</strain>
    </source>
</reference>
<evidence type="ECO:0000313" key="2">
    <source>
        <dbReference type="Proteomes" id="UP001234178"/>
    </source>
</evidence>
<organism evidence="1 2">
    <name type="scientific">Daphnia magna</name>
    <dbReference type="NCBI Taxonomy" id="35525"/>
    <lineage>
        <taxon>Eukaryota</taxon>
        <taxon>Metazoa</taxon>
        <taxon>Ecdysozoa</taxon>
        <taxon>Arthropoda</taxon>
        <taxon>Crustacea</taxon>
        <taxon>Branchiopoda</taxon>
        <taxon>Diplostraca</taxon>
        <taxon>Cladocera</taxon>
        <taxon>Anomopoda</taxon>
        <taxon>Daphniidae</taxon>
        <taxon>Daphnia</taxon>
    </lineage>
</organism>